<organism evidence="2 4">
    <name type="scientific">Pyrenophora tritici-repentis</name>
    <dbReference type="NCBI Taxonomy" id="45151"/>
    <lineage>
        <taxon>Eukaryota</taxon>
        <taxon>Fungi</taxon>
        <taxon>Dikarya</taxon>
        <taxon>Ascomycota</taxon>
        <taxon>Pezizomycotina</taxon>
        <taxon>Dothideomycetes</taxon>
        <taxon>Pleosporomycetidae</taxon>
        <taxon>Pleosporales</taxon>
        <taxon>Pleosporineae</taxon>
        <taxon>Pleosporaceae</taxon>
        <taxon>Pyrenophora</taxon>
    </lineage>
</organism>
<dbReference type="OMA" id="WVPNAPR"/>
<evidence type="ECO:0000313" key="3">
    <source>
        <dbReference type="EMBL" id="KAI1512354.1"/>
    </source>
</evidence>
<dbReference type="EMBL" id="NRDI02000011">
    <property type="protein sequence ID" value="KAI1512354.1"/>
    <property type="molecule type" value="Genomic_DNA"/>
</dbReference>
<dbReference type="AlphaFoldDB" id="A0A2W1ETQ0"/>
<gene>
    <name evidence="3" type="ORF">Ptr86124_008320</name>
    <name evidence="2" type="ORF">PtrM4_047030</name>
</gene>
<dbReference type="OrthoDB" id="3741724at2759"/>
<accession>A0A2W1ETQ0</accession>
<feature type="region of interest" description="Disordered" evidence="1">
    <location>
        <begin position="145"/>
        <end position="195"/>
    </location>
</feature>
<evidence type="ECO:0000313" key="2">
    <source>
        <dbReference type="EMBL" id="KAF7565269.1"/>
    </source>
</evidence>
<dbReference type="Proteomes" id="UP000245464">
    <property type="component" value="Chromosome 10"/>
</dbReference>
<dbReference type="EMBL" id="NQIK02000010">
    <property type="protein sequence ID" value="KAF7565269.1"/>
    <property type="molecule type" value="Genomic_DNA"/>
</dbReference>
<protein>
    <submittedName>
        <fullName evidence="2">Uncharacterized protein</fullName>
    </submittedName>
</protein>
<reference evidence="3" key="2">
    <citation type="submission" date="2021-05" db="EMBL/GenBank/DDBJ databases">
        <authorList>
            <person name="Moolhuijzen P.M."/>
            <person name="Moffat C.S."/>
        </authorList>
    </citation>
    <scope>NUCLEOTIDE SEQUENCE</scope>
    <source>
        <strain evidence="3">86-124</strain>
    </source>
</reference>
<keyword evidence="5" id="KW-1185">Reference proteome</keyword>
<evidence type="ECO:0000313" key="4">
    <source>
        <dbReference type="Proteomes" id="UP000245464"/>
    </source>
</evidence>
<reference evidence="2" key="1">
    <citation type="journal article" date="2018" name="BMC Genomics">
        <title>Comparative genomics of the wheat fungal pathogen Pyrenophora tritici-repentis reveals chromosomal variations and genome plasticity.</title>
        <authorList>
            <person name="Moolhuijzen P."/>
            <person name="See P.T."/>
            <person name="Hane J.K."/>
            <person name="Shi G."/>
            <person name="Liu Z."/>
            <person name="Oliver R.P."/>
            <person name="Moffat C.S."/>
        </authorList>
    </citation>
    <scope>NUCLEOTIDE SEQUENCE [LARGE SCALE GENOMIC DNA]</scope>
    <source>
        <strain evidence="2">M4</strain>
    </source>
</reference>
<evidence type="ECO:0000313" key="5">
    <source>
        <dbReference type="Proteomes" id="UP000249757"/>
    </source>
</evidence>
<comment type="caution">
    <text evidence="2">The sequence shown here is derived from an EMBL/GenBank/DDBJ whole genome shotgun (WGS) entry which is preliminary data.</text>
</comment>
<sequence>MSVLNSINNGGAGDLAVQTARLDISGVSWLENPTKVDQVKSLKEISLGSCRLLYGSERFKFYDLVIVEDEATKTFVAILTCNQESETKFLRTETSTCPVQAIRALVHGLQKDTAKLFTKYSVGAQIRGQQGYTSLTTGEFKLWSQPYDARQPGPNDDTQGLMSRAPIGPRGDYYNGRKRTRAAEPIREDTPELNY</sequence>
<reference evidence="5" key="4">
    <citation type="journal article" date="2022" name="Microb. Genom.">
        <title>A global pangenome for the wheat fungal pathogen Pyrenophora tritici-repentis and prediction of effector protein structural homology.</title>
        <authorList>
            <person name="Moolhuijzen P.M."/>
            <person name="See P.T."/>
            <person name="Shi G."/>
            <person name="Powell H.R."/>
            <person name="Cockram J."/>
            <person name="Jorgensen L.N."/>
            <person name="Benslimane H."/>
            <person name="Strelkov S.E."/>
            <person name="Turner J."/>
            <person name="Liu Z."/>
            <person name="Moffat C.S."/>
        </authorList>
    </citation>
    <scope>NUCLEOTIDE SEQUENCE [LARGE SCALE GENOMIC DNA]</scope>
</reference>
<feature type="compositionally biased region" description="Basic and acidic residues" evidence="1">
    <location>
        <begin position="181"/>
        <end position="195"/>
    </location>
</feature>
<proteinExistence type="predicted"/>
<evidence type="ECO:0000256" key="1">
    <source>
        <dbReference type="SAM" id="MobiDB-lite"/>
    </source>
</evidence>
<name>A0A2W1ETQ0_9PLEO</name>
<dbReference type="Proteomes" id="UP000249757">
    <property type="component" value="Unassembled WGS sequence"/>
</dbReference>
<reference evidence="3" key="3">
    <citation type="journal article" date="2022" name="bioRxiv">
        <title>A global pangenome for the wheat fungal pathogen Pyrenophora tritici-repentis and prediction of effector protein structural homology.</title>
        <authorList>
            <person name="Moolhuijzen P."/>
            <person name="See P.T."/>
            <person name="Shi G."/>
            <person name="Powell H.R."/>
            <person name="Cockram J."/>
            <person name="Jorgensen L.N."/>
            <person name="Benslimane H."/>
            <person name="Strelkov S.E."/>
            <person name="Turner J."/>
            <person name="Liu Z."/>
            <person name="Moffat C.S."/>
        </authorList>
    </citation>
    <scope>NUCLEOTIDE SEQUENCE</scope>
    <source>
        <strain evidence="3">86-124</strain>
    </source>
</reference>